<feature type="domain" description="IrrE N-terminal-like" evidence="1">
    <location>
        <begin position="31"/>
        <end position="119"/>
    </location>
</feature>
<name>A0A8S5LAB4_9CAUD</name>
<sequence>MNYEELLIEADTNNLITKEKPLLANAGRIKGNRIAIKKDLPTQREKSCVLAEELGHFYTSSGNILDMSDTSNRKQEARARLWAYNRQVGLQGIINCYKANCRTLHDMADYLNVTEEFLSDAIECYRSKYGISVQVDNYVVGFQPSLYIMELFE</sequence>
<dbReference type="Pfam" id="PF06114">
    <property type="entry name" value="Peptidase_M78"/>
    <property type="match status" value="1"/>
</dbReference>
<reference evidence="2" key="1">
    <citation type="journal article" date="2021" name="Proc. Natl. Acad. Sci. U.S.A.">
        <title>A Catalog of Tens of Thousands of Viruses from Human Metagenomes Reveals Hidden Associations with Chronic Diseases.</title>
        <authorList>
            <person name="Tisza M.J."/>
            <person name="Buck C.B."/>
        </authorList>
    </citation>
    <scope>NUCLEOTIDE SEQUENCE</scope>
    <source>
        <strain evidence="2">Ctv2R2</strain>
    </source>
</reference>
<dbReference type="EMBL" id="BK014664">
    <property type="protein sequence ID" value="DAD66891.1"/>
    <property type="molecule type" value="Genomic_DNA"/>
</dbReference>
<accession>A0A8S5LAB4</accession>
<dbReference type="InterPro" id="IPR010359">
    <property type="entry name" value="IrrE_HExxH"/>
</dbReference>
<evidence type="ECO:0000259" key="1">
    <source>
        <dbReference type="Pfam" id="PF06114"/>
    </source>
</evidence>
<evidence type="ECO:0000313" key="2">
    <source>
        <dbReference type="EMBL" id="DAD66891.1"/>
    </source>
</evidence>
<proteinExistence type="predicted"/>
<organism evidence="2">
    <name type="scientific">Siphoviridae sp. ctv2R2</name>
    <dbReference type="NCBI Taxonomy" id="2823609"/>
    <lineage>
        <taxon>Viruses</taxon>
        <taxon>Duplodnaviria</taxon>
        <taxon>Heunggongvirae</taxon>
        <taxon>Uroviricota</taxon>
        <taxon>Caudoviricetes</taxon>
    </lineage>
</organism>
<protein>
    <submittedName>
        <fullName evidence="2">IrrE protein</fullName>
    </submittedName>
</protein>